<comment type="caution">
    <text evidence="2">The sequence shown here is derived from an EMBL/GenBank/DDBJ whole genome shotgun (WGS) entry which is preliminary data.</text>
</comment>
<dbReference type="InterPro" id="IPR001910">
    <property type="entry name" value="Inosine/uridine_hydrolase_dom"/>
</dbReference>
<evidence type="ECO:0000313" key="3">
    <source>
        <dbReference type="Proteomes" id="UP000555564"/>
    </source>
</evidence>
<dbReference type="SUPFAM" id="SSF53590">
    <property type="entry name" value="Nucleoside hydrolase"/>
    <property type="match status" value="1"/>
</dbReference>
<dbReference type="GO" id="GO:0016799">
    <property type="term" value="F:hydrolase activity, hydrolyzing N-glycosyl compounds"/>
    <property type="evidence" value="ECO:0007669"/>
    <property type="project" value="InterPro"/>
</dbReference>
<dbReference type="RefSeq" id="WP_184978791.1">
    <property type="nucleotide sequence ID" value="NZ_BAAALO010000055.1"/>
</dbReference>
<evidence type="ECO:0000313" key="2">
    <source>
        <dbReference type="EMBL" id="MBB6471612.1"/>
    </source>
</evidence>
<dbReference type="Pfam" id="PF01156">
    <property type="entry name" value="IU_nuc_hydro"/>
    <property type="match status" value="1"/>
</dbReference>
<keyword evidence="3" id="KW-1185">Reference proteome</keyword>
<protein>
    <submittedName>
        <fullName evidence="2">Inosine-uridine nucleoside N-ribohydrolase</fullName>
    </submittedName>
</protein>
<dbReference type="Gene3D" id="3.90.245.10">
    <property type="entry name" value="Ribonucleoside hydrolase-like"/>
    <property type="match status" value="1"/>
</dbReference>
<accession>A0A7X0IDD6</accession>
<feature type="domain" description="Inosine/uridine-preferring nucleoside hydrolase" evidence="1">
    <location>
        <begin position="3"/>
        <end position="94"/>
    </location>
</feature>
<dbReference type="EMBL" id="JACHIU010000001">
    <property type="protein sequence ID" value="MBB6471612.1"/>
    <property type="molecule type" value="Genomic_DNA"/>
</dbReference>
<dbReference type="AlphaFoldDB" id="A0A7X0IDD6"/>
<dbReference type="InterPro" id="IPR036452">
    <property type="entry name" value="Ribo_hydro-like"/>
</dbReference>
<name>A0A7X0IDD6_9ACTN</name>
<evidence type="ECO:0000259" key="1">
    <source>
        <dbReference type="Pfam" id="PF01156"/>
    </source>
</evidence>
<proteinExistence type="predicted"/>
<keyword evidence="2" id="KW-0378">Hydrolase</keyword>
<organism evidence="2 3">
    <name type="scientific">Sphaerisporangium rubeum</name>
    <dbReference type="NCBI Taxonomy" id="321317"/>
    <lineage>
        <taxon>Bacteria</taxon>
        <taxon>Bacillati</taxon>
        <taxon>Actinomycetota</taxon>
        <taxon>Actinomycetes</taxon>
        <taxon>Streptosporangiales</taxon>
        <taxon>Streptosporangiaceae</taxon>
        <taxon>Sphaerisporangium</taxon>
    </lineage>
</organism>
<dbReference type="Proteomes" id="UP000555564">
    <property type="component" value="Unassembled WGS sequence"/>
</dbReference>
<gene>
    <name evidence="2" type="ORF">BJ992_001043</name>
</gene>
<reference evidence="2 3" key="1">
    <citation type="submission" date="2020-08" db="EMBL/GenBank/DDBJ databases">
        <title>Sequencing the genomes of 1000 actinobacteria strains.</title>
        <authorList>
            <person name="Klenk H.-P."/>
        </authorList>
    </citation>
    <scope>NUCLEOTIDE SEQUENCE [LARGE SCALE GENOMIC DNA]</scope>
    <source>
        <strain evidence="2 3">DSM 44936</strain>
    </source>
</reference>
<sequence length="103" mass="11342">MSTFATEILDAYLDFYRHEWGRGIIPLHDPLAAGVLLDPSFATAWVDGPVNVVGHRFTSRARLMRTHDGLPPAFPSTPAPPTRVVTAVDAPRFVADFVEVLSR</sequence>